<evidence type="ECO:0008006" key="4">
    <source>
        <dbReference type="Google" id="ProtNLM"/>
    </source>
</evidence>
<comment type="caution">
    <text evidence="2">The sequence shown here is derived from an EMBL/GenBank/DDBJ whole genome shotgun (WGS) entry which is preliminary data.</text>
</comment>
<dbReference type="EMBL" id="MFMS01000004">
    <property type="protein sequence ID" value="OGG85845.1"/>
    <property type="molecule type" value="Genomic_DNA"/>
</dbReference>
<protein>
    <recommendedName>
        <fullName evidence="4">DUF2269 family protein</fullName>
    </recommendedName>
</protein>
<feature type="transmembrane region" description="Helical" evidence="1">
    <location>
        <begin position="136"/>
        <end position="157"/>
    </location>
</feature>
<evidence type="ECO:0000256" key="1">
    <source>
        <dbReference type="SAM" id="Phobius"/>
    </source>
</evidence>
<feature type="transmembrane region" description="Helical" evidence="1">
    <location>
        <begin position="6"/>
        <end position="27"/>
    </location>
</feature>
<feature type="transmembrane region" description="Helical" evidence="1">
    <location>
        <begin position="48"/>
        <end position="70"/>
    </location>
</feature>
<evidence type="ECO:0000313" key="3">
    <source>
        <dbReference type="Proteomes" id="UP000177395"/>
    </source>
</evidence>
<reference evidence="2 3" key="1">
    <citation type="journal article" date="2016" name="Nat. Commun.">
        <title>Thousands of microbial genomes shed light on interconnected biogeochemical processes in an aquifer system.</title>
        <authorList>
            <person name="Anantharaman K."/>
            <person name="Brown C.T."/>
            <person name="Hug L.A."/>
            <person name="Sharon I."/>
            <person name="Castelle C.J."/>
            <person name="Probst A.J."/>
            <person name="Thomas B.C."/>
            <person name="Singh A."/>
            <person name="Wilkins M.J."/>
            <person name="Karaoz U."/>
            <person name="Brodie E.L."/>
            <person name="Williams K.H."/>
            <person name="Hubbard S.S."/>
            <person name="Banfield J.F."/>
        </authorList>
    </citation>
    <scope>NUCLEOTIDE SEQUENCE [LARGE SCALE GENOMIC DNA]</scope>
</reference>
<dbReference type="STRING" id="1798531.A2392_00285"/>
<dbReference type="Proteomes" id="UP000177395">
    <property type="component" value="Unassembled WGS sequence"/>
</dbReference>
<accession>A0A1F6FJ00</accession>
<feature type="transmembrane region" description="Helical" evidence="1">
    <location>
        <begin position="85"/>
        <end position="102"/>
    </location>
</feature>
<gene>
    <name evidence="2" type="ORF">A2392_00285</name>
</gene>
<feature type="transmembrane region" description="Helical" evidence="1">
    <location>
        <begin position="109"/>
        <end position="130"/>
    </location>
</feature>
<keyword evidence="1" id="KW-0812">Transmembrane</keyword>
<name>A0A1F6FJ00_9BACT</name>
<sequence>MEIYQMIVALHVIATILGTGGATIAEFQINRAIKDKRVSDDERALMHVNYGMIRVGMALMIISIVAMFWYHLGQGNQFILTSEKLWIKELMFVAIILNAVALHKRWVPLWLGASISFTSWWGATLLGMAGRLPYDFTTYLIGYVVAIFVVSYLLHLVRRFSRAR</sequence>
<dbReference type="AlphaFoldDB" id="A0A1F6FJ00"/>
<keyword evidence="1" id="KW-0472">Membrane</keyword>
<evidence type="ECO:0000313" key="2">
    <source>
        <dbReference type="EMBL" id="OGG85845.1"/>
    </source>
</evidence>
<organism evidence="2 3">
    <name type="scientific">Candidatus Kaiserbacteria bacterium RIFOXYB1_FULL_46_14</name>
    <dbReference type="NCBI Taxonomy" id="1798531"/>
    <lineage>
        <taxon>Bacteria</taxon>
        <taxon>Candidatus Kaiseribacteriota</taxon>
    </lineage>
</organism>
<proteinExistence type="predicted"/>
<keyword evidence="1" id="KW-1133">Transmembrane helix</keyword>